<dbReference type="Proteomes" id="UP000044616">
    <property type="component" value="Unassembled WGS sequence"/>
</dbReference>
<proteinExistence type="predicted"/>
<sequence>MIKVINYEGEAFILPVKTTLTEKLNNDSELKFEFYETEETKLVSQTIAKKWLITNVADADDIRKFVVTIVRRDSTGRSVKVSVIAKEKQIDDLKSEMVFDDITGSYTPFEYFKTIEKIASTILLLNQRQTQ</sequence>
<accession>A0A077UE03</accession>
<gene>
    <name evidence="2" type="ORF">ERS140147_00036</name>
</gene>
<evidence type="ECO:0000259" key="1">
    <source>
        <dbReference type="Pfam" id="PF24650"/>
    </source>
</evidence>
<dbReference type="AlphaFoldDB" id="A0A077UE03"/>
<evidence type="ECO:0000313" key="3">
    <source>
        <dbReference type="Proteomes" id="UP000044616"/>
    </source>
</evidence>
<dbReference type="Pfam" id="PF24650">
    <property type="entry name" value="TT1_Tal"/>
    <property type="match status" value="1"/>
</dbReference>
<feature type="domain" description="Tal N-terminal tail tube TT1" evidence="1">
    <location>
        <begin position="4"/>
        <end position="88"/>
    </location>
</feature>
<organism evidence="2 3">
    <name type="scientific">Staphylococcus schweitzeri</name>
    <dbReference type="NCBI Taxonomy" id="1654388"/>
    <lineage>
        <taxon>Bacteria</taxon>
        <taxon>Bacillati</taxon>
        <taxon>Bacillota</taxon>
        <taxon>Bacilli</taxon>
        <taxon>Bacillales</taxon>
        <taxon>Staphylococcaceae</taxon>
        <taxon>Staphylococcus</taxon>
    </lineage>
</organism>
<dbReference type="InterPro" id="IPR056060">
    <property type="entry name" value="Tal_TT1_dom"/>
</dbReference>
<evidence type="ECO:0000313" key="2">
    <source>
        <dbReference type="EMBL" id="CDR26510.1"/>
    </source>
</evidence>
<name>A0A077UE03_9STAP</name>
<protein>
    <submittedName>
        <fullName evidence="2">Phage minor structural protein</fullName>
    </submittedName>
</protein>
<reference evidence="2 3" key="1">
    <citation type="submission" date="2014-05" db="EMBL/GenBank/DDBJ databases">
        <authorList>
            <person name="Aslett A.Martin."/>
            <person name="De Silva Nishadi"/>
        </authorList>
    </citation>
    <scope>NUCLEOTIDE SEQUENCE [LARGE SCALE GENOMIC DNA]</scope>
</reference>
<dbReference type="EMBL" id="CCEH01000001">
    <property type="protein sequence ID" value="CDR26510.1"/>
    <property type="molecule type" value="Genomic_DNA"/>
</dbReference>
<dbReference type="RefSeq" id="WP_224759791.1">
    <property type="nucleotide sequence ID" value="NZ_CCEH01000001.1"/>
</dbReference>